<evidence type="ECO:0000313" key="2">
    <source>
        <dbReference type="EMBL" id="MBB5808850.1"/>
    </source>
</evidence>
<gene>
    <name evidence="2" type="ORF">F4560_008618</name>
</gene>
<evidence type="ECO:0008006" key="4">
    <source>
        <dbReference type="Google" id="ProtNLM"/>
    </source>
</evidence>
<comment type="caution">
    <text evidence="2">The sequence shown here is derived from an EMBL/GenBank/DDBJ whole genome shotgun (WGS) entry which is preliminary data.</text>
</comment>
<sequence>MAIGILRSWGGRAVIGVVNLVVLAACSAGSTVGSSSGTPNLSAAGSPSAPQSPDETVKQDALAAYLGMWKDFVDAGTTSDWQSPKLGQHATGVALTNLSRGLYADHSNGLVTKGQPALHPMVSSVEPVGDPKKIIVSDCGDSTAWLKYRADGNQVADNNPGGRQKINAVVEKQADGSWKVSDFGVHGVGTC</sequence>
<evidence type="ECO:0000313" key="3">
    <source>
        <dbReference type="Proteomes" id="UP000552097"/>
    </source>
</evidence>
<evidence type="ECO:0000256" key="1">
    <source>
        <dbReference type="SAM" id="MobiDB-lite"/>
    </source>
</evidence>
<name>A0A7W9HV45_9PSEU</name>
<feature type="region of interest" description="Disordered" evidence="1">
    <location>
        <begin position="33"/>
        <end position="57"/>
    </location>
</feature>
<dbReference type="AlphaFoldDB" id="A0A7W9HV45"/>
<proteinExistence type="predicted"/>
<dbReference type="RefSeq" id="WP_246477956.1">
    <property type="nucleotide sequence ID" value="NZ_JACHMO010000001.1"/>
</dbReference>
<organism evidence="2 3">
    <name type="scientific">Saccharothrix ecbatanensis</name>
    <dbReference type="NCBI Taxonomy" id="1105145"/>
    <lineage>
        <taxon>Bacteria</taxon>
        <taxon>Bacillati</taxon>
        <taxon>Actinomycetota</taxon>
        <taxon>Actinomycetes</taxon>
        <taxon>Pseudonocardiales</taxon>
        <taxon>Pseudonocardiaceae</taxon>
        <taxon>Saccharothrix</taxon>
    </lineage>
</organism>
<reference evidence="2 3" key="1">
    <citation type="submission" date="2020-08" db="EMBL/GenBank/DDBJ databases">
        <title>Sequencing the genomes of 1000 actinobacteria strains.</title>
        <authorList>
            <person name="Klenk H.-P."/>
        </authorList>
    </citation>
    <scope>NUCLEOTIDE SEQUENCE [LARGE SCALE GENOMIC DNA]</scope>
    <source>
        <strain evidence="2 3">DSM 45486</strain>
    </source>
</reference>
<dbReference type="PROSITE" id="PS51257">
    <property type="entry name" value="PROKAR_LIPOPROTEIN"/>
    <property type="match status" value="1"/>
</dbReference>
<protein>
    <recommendedName>
        <fullName evidence="4">Secreted protein/lipoprotein</fullName>
    </recommendedName>
</protein>
<dbReference type="EMBL" id="JACHMO010000001">
    <property type="protein sequence ID" value="MBB5808850.1"/>
    <property type="molecule type" value="Genomic_DNA"/>
</dbReference>
<keyword evidence="3" id="KW-1185">Reference proteome</keyword>
<dbReference type="Proteomes" id="UP000552097">
    <property type="component" value="Unassembled WGS sequence"/>
</dbReference>
<feature type="compositionally biased region" description="Low complexity" evidence="1">
    <location>
        <begin position="33"/>
        <end position="53"/>
    </location>
</feature>
<accession>A0A7W9HV45</accession>